<dbReference type="CDD" id="cd11304">
    <property type="entry name" value="Cadherin_repeat"/>
    <property type="match status" value="1"/>
</dbReference>
<dbReference type="Pfam" id="PF05345">
    <property type="entry name" value="He_PIG"/>
    <property type="match status" value="1"/>
</dbReference>
<dbReference type="InterPro" id="IPR020008">
    <property type="entry name" value="GlyGly_CTERM"/>
</dbReference>
<name>A0ABS9X7N1_9GAMM</name>
<dbReference type="InterPro" id="IPR013783">
    <property type="entry name" value="Ig-like_fold"/>
</dbReference>
<proteinExistence type="predicted"/>
<dbReference type="PROSITE" id="PS50268">
    <property type="entry name" value="CADHERIN_2"/>
    <property type="match status" value="1"/>
</dbReference>
<evidence type="ECO:0000313" key="2">
    <source>
        <dbReference type="EMBL" id="MCI2285047.1"/>
    </source>
</evidence>
<dbReference type="RefSeq" id="WP_242287698.1">
    <property type="nucleotide sequence ID" value="NZ_JAKKSL010000004.1"/>
</dbReference>
<accession>A0ABS9X7N1</accession>
<dbReference type="Gene3D" id="2.60.40.60">
    <property type="entry name" value="Cadherins"/>
    <property type="match status" value="1"/>
</dbReference>
<dbReference type="InterPro" id="IPR015919">
    <property type="entry name" value="Cadherin-like_sf"/>
</dbReference>
<evidence type="ECO:0000313" key="3">
    <source>
        <dbReference type="Proteomes" id="UP001139646"/>
    </source>
</evidence>
<sequence>MFYHLDAINDIVTITFDDVGRCCGPVGTDTLTAAQLRFHDIGSGNFVVEYRYENVGWALGRLLGWSAGDLINFNQDFNTTDFATKSNINHPGVFAWAFINGQVVESYDSVLEGSANGTAVGTLNTIDPDVGDTFTYELLDDADGRFILADLNNDGIIYVVVADGGNRLNANNNETHDITVRVTDSQANTFDKTLTINVIKVPVFLTTSDIVVPVNESLNLTIKTQVEQGSGIPTITATGLPAWMSFADNGDGTVTLSGFPSFELTNRVTLTVTDSLGNVTSRTFNITVEEPEEKTEVDNNLPRTTTTVTITEEGGDGGSFGWLSLIVLGSLLVRRKFN</sequence>
<dbReference type="SUPFAM" id="SSF49313">
    <property type="entry name" value="Cadherin-like"/>
    <property type="match status" value="2"/>
</dbReference>
<dbReference type="EMBL" id="JAKKSL010000004">
    <property type="protein sequence ID" value="MCI2285047.1"/>
    <property type="molecule type" value="Genomic_DNA"/>
</dbReference>
<dbReference type="NCBIfam" id="TIGR03501">
    <property type="entry name" value="GlyGly_CTERM"/>
    <property type="match status" value="1"/>
</dbReference>
<dbReference type="Proteomes" id="UP001139646">
    <property type="component" value="Unassembled WGS sequence"/>
</dbReference>
<comment type="caution">
    <text evidence="2">The sequence shown here is derived from an EMBL/GenBank/DDBJ whole genome shotgun (WGS) entry which is preliminary data.</text>
</comment>
<dbReference type="InterPro" id="IPR002126">
    <property type="entry name" value="Cadherin-like_dom"/>
</dbReference>
<protein>
    <submittedName>
        <fullName evidence="2">Ig domain-containing protein</fullName>
    </submittedName>
</protein>
<reference evidence="2" key="1">
    <citation type="submission" date="2022-01" db="EMBL/GenBank/DDBJ databases">
        <title>Colwellia maritima, isolated from seawater.</title>
        <authorList>
            <person name="Kristyanto S."/>
            <person name="Jung J."/>
            <person name="Jeon C.O."/>
        </authorList>
    </citation>
    <scope>NUCLEOTIDE SEQUENCE</scope>
    <source>
        <strain evidence="2">MSW7</strain>
    </source>
</reference>
<gene>
    <name evidence="2" type="ORF">L3081_18680</name>
</gene>
<feature type="domain" description="Cadherin" evidence="1">
    <location>
        <begin position="109"/>
        <end position="215"/>
    </location>
</feature>
<keyword evidence="3" id="KW-1185">Reference proteome</keyword>
<organism evidence="2 3">
    <name type="scientific">Colwellia maritima</name>
    <dbReference type="NCBI Taxonomy" id="2912588"/>
    <lineage>
        <taxon>Bacteria</taxon>
        <taxon>Pseudomonadati</taxon>
        <taxon>Pseudomonadota</taxon>
        <taxon>Gammaproteobacteria</taxon>
        <taxon>Alteromonadales</taxon>
        <taxon>Colwelliaceae</taxon>
        <taxon>Colwellia</taxon>
    </lineage>
</organism>
<evidence type="ECO:0000259" key="1">
    <source>
        <dbReference type="PROSITE" id="PS50268"/>
    </source>
</evidence>
<dbReference type="Gene3D" id="2.60.40.10">
    <property type="entry name" value="Immunoglobulins"/>
    <property type="match status" value="1"/>
</dbReference>